<protein>
    <submittedName>
        <fullName evidence="2">Uncharacterized protein</fullName>
    </submittedName>
</protein>
<proteinExistence type="predicted"/>
<keyword evidence="1" id="KW-0472">Membrane</keyword>
<sequence>MIASGVIDSIVCPSSSTVHRRTVPLPVPVTDETLANVMFLLLTLLLFVIMY</sequence>
<organism evidence="2">
    <name type="scientific">uncultured marine virus</name>
    <dbReference type="NCBI Taxonomy" id="186617"/>
    <lineage>
        <taxon>Viruses</taxon>
        <taxon>environmental samples</taxon>
    </lineage>
</organism>
<dbReference type="EMBL" id="KR029585">
    <property type="protein sequence ID" value="AKH46707.1"/>
    <property type="molecule type" value="Genomic_DNA"/>
</dbReference>
<reference evidence="2" key="1">
    <citation type="journal article" date="2015" name="Front. Microbiol.">
        <title>Combining genomic sequencing methods to explore viral diversity and reveal potential virus-host interactions.</title>
        <authorList>
            <person name="Chow C.E."/>
            <person name="Winget D.M."/>
            <person name="White R.A.III."/>
            <person name="Hallam S.J."/>
            <person name="Suttle C.A."/>
        </authorList>
    </citation>
    <scope>NUCLEOTIDE SEQUENCE</scope>
    <source>
        <strain evidence="2">Anoxic2_1</strain>
    </source>
</reference>
<reference evidence="2" key="2">
    <citation type="submission" date="2015-03" db="EMBL/GenBank/DDBJ databases">
        <authorList>
            <person name="Chow C.-E.T."/>
            <person name="Winget D.M."/>
            <person name="White R.A.III."/>
            <person name="Hallam S.J."/>
            <person name="Suttle C.A."/>
        </authorList>
    </citation>
    <scope>NUCLEOTIDE SEQUENCE</scope>
    <source>
        <strain evidence="2">Anoxic2_1</strain>
    </source>
</reference>
<accession>A0A0F7L5B3</accession>
<keyword evidence="1" id="KW-1133">Transmembrane helix</keyword>
<evidence type="ECO:0000313" key="2">
    <source>
        <dbReference type="EMBL" id="AKH46707.1"/>
    </source>
</evidence>
<feature type="transmembrane region" description="Helical" evidence="1">
    <location>
        <begin position="33"/>
        <end position="50"/>
    </location>
</feature>
<name>A0A0F7L5B3_9VIRU</name>
<evidence type="ECO:0000256" key="1">
    <source>
        <dbReference type="SAM" id="Phobius"/>
    </source>
</evidence>
<keyword evidence="1" id="KW-0812">Transmembrane</keyword>